<gene>
    <name evidence="11" type="ORF">T1815_12241</name>
</gene>
<dbReference type="Gene3D" id="1.10.8.60">
    <property type="match status" value="1"/>
</dbReference>
<protein>
    <recommendedName>
        <fullName evidence="2">DNA polymerase III subunit delta</fullName>
        <ecNumber evidence="1">2.7.7.7</ecNumber>
    </recommendedName>
</protein>
<sequence length="336" mass="38205">MKTIDNDIKAGDFKKVYLLYGQERYLIKQYRDKLIKAMVSEGDSMNFSSFEGDGINQKEIIDLAETLPFFADKRVILIEDAGIFSKAGDELGEYLKDSPESTHFIFVEESVDKRSRLYKAAAKCGNPVEFKEQTDETLARWIGMRIRKDGKGMSQAAYNSFIEKTGTDMENIDKELEKLLCYCMDKDVIELSDVEAVTTEQITNKVFEMVDAIASHKQKRALELYYDLLALKEPAMRIMYLISRQFNILMNVKAMTNKGFGNKDIASKAGCPEWAVRKYQAQCRAYSLDDLKRAVRDGVAYEEAVKTGRMNDQMAVELFIVHYSADMTGTHATGSI</sequence>
<dbReference type="InterPro" id="IPR027417">
    <property type="entry name" value="P-loop_NTPase"/>
</dbReference>
<dbReference type="GO" id="GO:0006261">
    <property type="term" value="P:DNA-templated DNA replication"/>
    <property type="evidence" value="ECO:0007669"/>
    <property type="project" value="TreeGrafter"/>
</dbReference>
<dbReference type="GO" id="GO:0003677">
    <property type="term" value="F:DNA binding"/>
    <property type="evidence" value="ECO:0007669"/>
    <property type="project" value="InterPro"/>
</dbReference>
<feature type="domain" description="DNA polymerase III delta subunit-like C-terminal" evidence="10">
    <location>
        <begin position="204"/>
        <end position="323"/>
    </location>
</feature>
<dbReference type="Gene3D" id="3.40.50.300">
    <property type="entry name" value="P-loop containing nucleotide triphosphate hydrolases"/>
    <property type="match status" value="1"/>
</dbReference>
<dbReference type="InterPro" id="IPR008921">
    <property type="entry name" value="DNA_pol3_clamp-load_cplx_C"/>
</dbReference>
<evidence type="ECO:0000259" key="10">
    <source>
        <dbReference type="Pfam" id="PF21694"/>
    </source>
</evidence>
<dbReference type="InterPro" id="IPR010372">
    <property type="entry name" value="DNA_pol3_delta_N"/>
</dbReference>
<accession>A0A0M6WJX7</accession>
<evidence type="ECO:0000256" key="6">
    <source>
        <dbReference type="ARBA" id="ARBA00022932"/>
    </source>
</evidence>
<keyword evidence="3" id="KW-0808">Transferase</keyword>
<organism evidence="11 12">
    <name type="scientific">Agathobacter rectalis</name>
    <dbReference type="NCBI Taxonomy" id="39491"/>
    <lineage>
        <taxon>Bacteria</taxon>
        <taxon>Bacillati</taxon>
        <taxon>Bacillota</taxon>
        <taxon>Clostridia</taxon>
        <taxon>Lachnospirales</taxon>
        <taxon>Lachnospiraceae</taxon>
        <taxon>Agathobacter</taxon>
    </lineage>
</organism>
<dbReference type="Proteomes" id="UP000049472">
    <property type="component" value="Unassembled WGS sequence"/>
</dbReference>
<evidence type="ECO:0000313" key="11">
    <source>
        <dbReference type="EMBL" id="CRL36006.1"/>
    </source>
</evidence>
<evidence type="ECO:0000313" key="12">
    <source>
        <dbReference type="Proteomes" id="UP000049472"/>
    </source>
</evidence>
<dbReference type="PANTHER" id="PTHR34388:SF1">
    <property type="entry name" value="DNA POLYMERASE III SUBUNIT DELTA"/>
    <property type="match status" value="1"/>
</dbReference>
<dbReference type="Pfam" id="PF06144">
    <property type="entry name" value="DNA_pol3_delta"/>
    <property type="match status" value="1"/>
</dbReference>
<keyword evidence="5" id="KW-0235">DNA replication</keyword>
<dbReference type="EMBL" id="CVRQ01000016">
    <property type="protein sequence ID" value="CRL36006.1"/>
    <property type="molecule type" value="Genomic_DNA"/>
</dbReference>
<dbReference type="SUPFAM" id="SSF52540">
    <property type="entry name" value="P-loop containing nucleoside triphosphate hydrolases"/>
    <property type="match status" value="1"/>
</dbReference>
<name>A0A0M6WJX7_9FIRM</name>
<dbReference type="Gene3D" id="1.20.272.10">
    <property type="match status" value="1"/>
</dbReference>
<dbReference type="AlphaFoldDB" id="A0A0M6WJX7"/>
<dbReference type="EC" id="2.7.7.7" evidence="1"/>
<comment type="catalytic activity">
    <reaction evidence="8">
        <text>DNA(n) + a 2'-deoxyribonucleoside 5'-triphosphate = DNA(n+1) + diphosphate</text>
        <dbReference type="Rhea" id="RHEA:22508"/>
        <dbReference type="Rhea" id="RHEA-COMP:17339"/>
        <dbReference type="Rhea" id="RHEA-COMP:17340"/>
        <dbReference type="ChEBI" id="CHEBI:33019"/>
        <dbReference type="ChEBI" id="CHEBI:61560"/>
        <dbReference type="ChEBI" id="CHEBI:173112"/>
        <dbReference type="EC" id="2.7.7.7"/>
    </reaction>
</comment>
<dbReference type="NCBIfam" id="TIGR01128">
    <property type="entry name" value="holA"/>
    <property type="match status" value="1"/>
</dbReference>
<evidence type="ECO:0000259" key="9">
    <source>
        <dbReference type="Pfam" id="PF06144"/>
    </source>
</evidence>
<evidence type="ECO:0000256" key="8">
    <source>
        <dbReference type="ARBA" id="ARBA00049244"/>
    </source>
</evidence>
<evidence type="ECO:0000256" key="5">
    <source>
        <dbReference type="ARBA" id="ARBA00022705"/>
    </source>
</evidence>
<evidence type="ECO:0000256" key="2">
    <source>
        <dbReference type="ARBA" id="ARBA00017703"/>
    </source>
</evidence>
<keyword evidence="12" id="KW-1185">Reference proteome</keyword>
<evidence type="ECO:0000256" key="1">
    <source>
        <dbReference type="ARBA" id="ARBA00012417"/>
    </source>
</evidence>
<keyword evidence="4" id="KW-0548">Nucleotidyltransferase</keyword>
<dbReference type="SUPFAM" id="SSF48019">
    <property type="entry name" value="post-AAA+ oligomerization domain-like"/>
    <property type="match status" value="1"/>
</dbReference>
<dbReference type="Pfam" id="PF21694">
    <property type="entry name" value="DNA_pol3_delta_C"/>
    <property type="match status" value="1"/>
</dbReference>
<dbReference type="RefSeq" id="WP_055061530.1">
    <property type="nucleotide sequence ID" value="NZ_CVRQ01000016.1"/>
</dbReference>
<reference evidence="12" key="1">
    <citation type="submission" date="2015-05" db="EMBL/GenBank/DDBJ databases">
        <authorList>
            <consortium name="Pathogen Informatics"/>
        </authorList>
    </citation>
    <scope>NUCLEOTIDE SEQUENCE [LARGE SCALE GENOMIC DNA]</scope>
    <source>
        <strain evidence="12">T1-815</strain>
    </source>
</reference>
<evidence type="ECO:0000256" key="7">
    <source>
        <dbReference type="ARBA" id="ARBA00034754"/>
    </source>
</evidence>
<comment type="similarity">
    <text evidence="7">Belongs to the DNA polymerase HolA subunit family.</text>
</comment>
<dbReference type="GO" id="GO:0003887">
    <property type="term" value="F:DNA-directed DNA polymerase activity"/>
    <property type="evidence" value="ECO:0007669"/>
    <property type="project" value="UniProtKB-KW"/>
</dbReference>
<dbReference type="InterPro" id="IPR005790">
    <property type="entry name" value="DNA_polIII_delta"/>
</dbReference>
<evidence type="ECO:0000256" key="4">
    <source>
        <dbReference type="ARBA" id="ARBA00022695"/>
    </source>
</evidence>
<keyword evidence="6" id="KW-0239">DNA-directed DNA polymerase</keyword>
<proteinExistence type="inferred from homology"/>
<dbReference type="GO" id="GO:0009360">
    <property type="term" value="C:DNA polymerase III complex"/>
    <property type="evidence" value="ECO:0007669"/>
    <property type="project" value="InterPro"/>
</dbReference>
<evidence type="ECO:0000256" key="3">
    <source>
        <dbReference type="ARBA" id="ARBA00022679"/>
    </source>
</evidence>
<dbReference type="PANTHER" id="PTHR34388">
    <property type="entry name" value="DNA POLYMERASE III SUBUNIT DELTA"/>
    <property type="match status" value="1"/>
</dbReference>
<feature type="domain" description="DNA polymerase III delta N-terminal" evidence="9">
    <location>
        <begin position="17"/>
        <end position="128"/>
    </location>
</feature>
<dbReference type="InterPro" id="IPR048466">
    <property type="entry name" value="DNA_pol3_delta-like_C"/>
</dbReference>